<dbReference type="EMBL" id="BX284606">
    <property type="protein sequence ID" value="CCD69595.1"/>
    <property type="molecule type" value="Genomic_DNA"/>
</dbReference>
<evidence type="ECO:0000256" key="1">
    <source>
        <dbReference type="SAM" id="SignalP"/>
    </source>
</evidence>
<reference evidence="3 4" key="1">
    <citation type="journal article" date="1998" name="Science">
        <title>Genome sequence of the nematode C. elegans: a platform for investigating biology.</title>
        <authorList>
            <consortium name="The C. elegans sequencing consortium"/>
            <person name="Sulson J.E."/>
            <person name="Waterston R."/>
        </authorList>
    </citation>
    <scope>NUCLEOTIDE SEQUENCE [LARGE SCALE GENOMIC DNA]</scope>
    <source>
        <strain evidence="3 4">Bristol N2</strain>
    </source>
</reference>
<dbReference type="PhylomeDB" id="O02154"/>
<dbReference type="UCSC" id="T01B10.1">
    <property type="organism name" value="c. elegans"/>
</dbReference>
<dbReference type="OrthoDB" id="5797683at2759"/>
<dbReference type="AlphaFoldDB" id="O02154"/>
<keyword evidence="4" id="KW-1185">Reference proteome</keyword>
<evidence type="ECO:0000313" key="5">
    <source>
        <dbReference type="WormBase" id="T01B10.1"/>
    </source>
</evidence>
<evidence type="ECO:0000259" key="2">
    <source>
        <dbReference type="Pfam" id="PF04155"/>
    </source>
</evidence>
<protein>
    <submittedName>
        <fullName evidence="3">Ground-like domain-containing protein</fullName>
    </submittedName>
</protein>
<organism evidence="3 4">
    <name type="scientific">Caenorhabditis elegans</name>
    <dbReference type="NCBI Taxonomy" id="6239"/>
    <lineage>
        <taxon>Eukaryota</taxon>
        <taxon>Metazoa</taxon>
        <taxon>Ecdysozoa</taxon>
        <taxon>Nematoda</taxon>
        <taxon>Chromadorea</taxon>
        <taxon>Rhabditida</taxon>
        <taxon>Rhabditina</taxon>
        <taxon>Rhabditomorpha</taxon>
        <taxon>Rhabditoidea</taxon>
        <taxon>Rhabditidae</taxon>
        <taxon>Peloderinae</taxon>
        <taxon>Caenorhabditis</taxon>
    </lineage>
</organism>
<dbReference type="AGR" id="WB:WBGene00001693"/>
<dbReference type="PeptideAtlas" id="O02154"/>
<dbReference type="PIR" id="C89592">
    <property type="entry name" value="C89592"/>
</dbReference>
<dbReference type="CTD" id="24104827"/>
<dbReference type="eggNOG" id="ENOG502T36B">
    <property type="taxonomic scope" value="Eukaryota"/>
</dbReference>
<dbReference type="InParanoid" id="O02154"/>
<dbReference type="HOGENOM" id="CLU_1579916_0_0_1"/>
<evidence type="ECO:0000313" key="3">
    <source>
        <dbReference type="EMBL" id="CCD69595.1"/>
    </source>
</evidence>
<feature type="signal peptide" evidence="1">
    <location>
        <begin position="1"/>
        <end position="17"/>
    </location>
</feature>
<dbReference type="Pfam" id="PF04155">
    <property type="entry name" value="Ground-like"/>
    <property type="match status" value="1"/>
</dbReference>
<dbReference type="WormBase" id="T01B10.1">
    <property type="protein sequence ID" value="CE07455"/>
    <property type="gene ID" value="WBGene00001693"/>
    <property type="gene designation" value="grd-4"/>
</dbReference>
<evidence type="ECO:0000313" key="4">
    <source>
        <dbReference type="Proteomes" id="UP000001940"/>
    </source>
</evidence>
<keyword evidence="6" id="KW-1267">Proteomics identification</keyword>
<dbReference type="STRING" id="6239.T01B10.1.1"/>
<dbReference type="KEGG" id="cel:CELE_T01B10.1"/>
<sequence length="169" mass="18742">MKLILLLIGFAAVAVQGQDDNCPSMKSRKHAKSGDLYCCDSTIKTVIKRGIRTLSYFGDDGPQTLGPIVQGLSTYVQRHYGVAYEIVLAPKGFILNSNYNGSSVCKFETNSYTMAVYETPEHYDVNGPGEAYYYHFAANDKLRIPSVSSHLKKFSGLVNTVTERDVLRN</sequence>
<proteinExistence type="evidence at protein level"/>
<name>O02154_CAEEL</name>
<dbReference type="InterPro" id="IPR007284">
    <property type="entry name" value="Ground-like_dom"/>
</dbReference>
<feature type="chain" id="PRO_5004156718" evidence="1">
    <location>
        <begin position="18"/>
        <end position="169"/>
    </location>
</feature>
<keyword evidence="1" id="KW-0732">Signal</keyword>
<dbReference type="GeneID" id="24104827"/>
<dbReference type="PaxDb" id="6239-T01B10.1"/>
<evidence type="ECO:0007829" key="6">
    <source>
        <dbReference type="PeptideAtlas" id="O02154"/>
    </source>
</evidence>
<gene>
    <name evidence="3 5" type="primary">grd-4</name>
    <name evidence="3" type="ORF">CELE_T01B10.1</name>
    <name evidence="5" type="ORF">T01B10.1</name>
</gene>
<feature type="domain" description="Ground-like" evidence="2">
    <location>
        <begin position="36"/>
        <end position="117"/>
    </location>
</feature>
<dbReference type="Proteomes" id="UP000001940">
    <property type="component" value="Chromosome X"/>
</dbReference>
<dbReference type="RefSeq" id="NP_001294835.1">
    <property type="nucleotide sequence ID" value="NM_001307906.4"/>
</dbReference>
<accession>O02154</accession>